<evidence type="ECO:0000256" key="3">
    <source>
        <dbReference type="ARBA" id="ARBA00022692"/>
    </source>
</evidence>
<proteinExistence type="predicted"/>
<feature type="region of interest" description="Disordered" evidence="8">
    <location>
        <begin position="1"/>
        <end position="33"/>
    </location>
</feature>
<name>A0AAN6RMY0_9PLEO</name>
<keyword evidence="12" id="KW-1185">Reference proteome</keyword>
<evidence type="ECO:0000256" key="7">
    <source>
        <dbReference type="ARBA" id="ARBA00023303"/>
    </source>
</evidence>
<dbReference type="SUPFAM" id="SSF81324">
    <property type="entry name" value="Voltage-gated potassium channels"/>
    <property type="match status" value="2"/>
</dbReference>
<feature type="compositionally biased region" description="Basic and acidic residues" evidence="8">
    <location>
        <begin position="16"/>
        <end position="33"/>
    </location>
</feature>
<feature type="transmembrane region" description="Helical" evidence="9">
    <location>
        <begin position="390"/>
        <end position="407"/>
    </location>
</feature>
<evidence type="ECO:0000256" key="2">
    <source>
        <dbReference type="ARBA" id="ARBA00022448"/>
    </source>
</evidence>
<organism evidence="11 12">
    <name type="scientific">Pseudopithomyces chartarum</name>
    <dbReference type="NCBI Taxonomy" id="1892770"/>
    <lineage>
        <taxon>Eukaryota</taxon>
        <taxon>Fungi</taxon>
        <taxon>Dikarya</taxon>
        <taxon>Ascomycota</taxon>
        <taxon>Pezizomycotina</taxon>
        <taxon>Dothideomycetes</taxon>
        <taxon>Pleosporomycetidae</taxon>
        <taxon>Pleosporales</taxon>
        <taxon>Massarineae</taxon>
        <taxon>Didymosphaeriaceae</taxon>
        <taxon>Pseudopithomyces</taxon>
    </lineage>
</organism>
<comment type="subcellular location">
    <subcellularLocation>
        <location evidence="1">Membrane</location>
        <topology evidence="1">Multi-pass membrane protein</topology>
    </subcellularLocation>
</comment>
<feature type="transmembrane region" description="Helical" evidence="9">
    <location>
        <begin position="264"/>
        <end position="287"/>
    </location>
</feature>
<accession>A0AAN6RMY0</accession>
<dbReference type="InterPro" id="IPR013099">
    <property type="entry name" value="K_chnl_dom"/>
</dbReference>
<dbReference type="GO" id="GO:0015271">
    <property type="term" value="F:outward rectifier potassium channel activity"/>
    <property type="evidence" value="ECO:0007669"/>
    <property type="project" value="TreeGrafter"/>
</dbReference>
<keyword evidence="3 9" id="KW-0812">Transmembrane</keyword>
<comment type="caution">
    <text evidence="11">The sequence shown here is derived from an EMBL/GenBank/DDBJ whole genome shotgun (WGS) entry which is preliminary data.</text>
</comment>
<dbReference type="InterPro" id="IPR003280">
    <property type="entry name" value="2pore_dom_K_chnl"/>
</dbReference>
<evidence type="ECO:0000313" key="11">
    <source>
        <dbReference type="EMBL" id="KAK3217266.1"/>
    </source>
</evidence>
<feature type="transmembrane region" description="Helical" evidence="9">
    <location>
        <begin position="92"/>
        <end position="115"/>
    </location>
</feature>
<keyword evidence="5" id="KW-0406">Ion transport</keyword>
<evidence type="ECO:0000259" key="10">
    <source>
        <dbReference type="Pfam" id="PF07885"/>
    </source>
</evidence>
<feature type="transmembrane region" description="Helical" evidence="9">
    <location>
        <begin position="127"/>
        <end position="145"/>
    </location>
</feature>
<evidence type="ECO:0000313" key="12">
    <source>
        <dbReference type="Proteomes" id="UP001280581"/>
    </source>
</evidence>
<dbReference type="GO" id="GO:0030322">
    <property type="term" value="P:stabilization of membrane potential"/>
    <property type="evidence" value="ECO:0007669"/>
    <property type="project" value="TreeGrafter"/>
</dbReference>
<feature type="transmembrane region" description="Helical" evidence="9">
    <location>
        <begin position="165"/>
        <end position="187"/>
    </location>
</feature>
<feature type="region of interest" description="Disordered" evidence="8">
    <location>
        <begin position="575"/>
        <end position="597"/>
    </location>
</feature>
<keyword evidence="4 9" id="KW-1133">Transmembrane helix</keyword>
<keyword evidence="6 9" id="KW-0472">Membrane</keyword>
<feature type="compositionally biased region" description="Basic and acidic residues" evidence="8">
    <location>
        <begin position="900"/>
        <end position="910"/>
    </location>
</feature>
<keyword evidence="2" id="KW-0813">Transport</keyword>
<feature type="transmembrane region" description="Helical" evidence="9">
    <location>
        <begin position="358"/>
        <end position="378"/>
    </location>
</feature>
<dbReference type="GO" id="GO:0022841">
    <property type="term" value="F:potassium ion leak channel activity"/>
    <property type="evidence" value="ECO:0007669"/>
    <property type="project" value="TreeGrafter"/>
</dbReference>
<protein>
    <recommendedName>
        <fullName evidence="10">Potassium channel domain-containing protein</fullName>
    </recommendedName>
</protein>
<feature type="transmembrane region" description="Helical" evidence="9">
    <location>
        <begin position="207"/>
        <end position="225"/>
    </location>
</feature>
<feature type="region of interest" description="Disordered" evidence="8">
    <location>
        <begin position="875"/>
        <end position="910"/>
    </location>
</feature>
<dbReference type="PANTHER" id="PTHR11003:SF301">
    <property type="entry name" value="POTASSIUM CHANNEL PROTEIN"/>
    <property type="match status" value="1"/>
</dbReference>
<evidence type="ECO:0000256" key="4">
    <source>
        <dbReference type="ARBA" id="ARBA00022989"/>
    </source>
</evidence>
<dbReference type="Gene3D" id="1.10.287.70">
    <property type="match status" value="2"/>
</dbReference>
<dbReference type="EMBL" id="WVTA01000001">
    <property type="protein sequence ID" value="KAK3217266.1"/>
    <property type="molecule type" value="Genomic_DNA"/>
</dbReference>
<dbReference type="AlphaFoldDB" id="A0AAN6RMY0"/>
<feature type="domain" description="Potassium channel" evidence="10">
    <location>
        <begin position="214"/>
        <end position="285"/>
    </location>
</feature>
<gene>
    <name evidence="11" type="ORF">GRF29_1g2507798</name>
</gene>
<reference evidence="11 12" key="1">
    <citation type="submission" date="2021-02" db="EMBL/GenBank/DDBJ databases">
        <title>Genome assembly of Pseudopithomyces chartarum.</title>
        <authorList>
            <person name="Jauregui R."/>
            <person name="Singh J."/>
            <person name="Voisey C."/>
        </authorList>
    </citation>
    <scope>NUCLEOTIDE SEQUENCE [LARGE SCALE GENOMIC DNA]</scope>
    <source>
        <strain evidence="11 12">AGR01</strain>
    </source>
</reference>
<keyword evidence="7" id="KW-0407">Ion channel</keyword>
<dbReference type="PANTHER" id="PTHR11003">
    <property type="entry name" value="POTASSIUM CHANNEL, SUBFAMILY K"/>
    <property type="match status" value="1"/>
</dbReference>
<dbReference type="Proteomes" id="UP001280581">
    <property type="component" value="Unassembled WGS sequence"/>
</dbReference>
<evidence type="ECO:0000256" key="6">
    <source>
        <dbReference type="ARBA" id="ARBA00023136"/>
    </source>
</evidence>
<dbReference type="Pfam" id="PF07885">
    <property type="entry name" value="Ion_trans_2"/>
    <property type="match status" value="2"/>
</dbReference>
<dbReference type="GO" id="GO:0005886">
    <property type="term" value="C:plasma membrane"/>
    <property type="evidence" value="ECO:0007669"/>
    <property type="project" value="TreeGrafter"/>
</dbReference>
<evidence type="ECO:0000256" key="1">
    <source>
        <dbReference type="ARBA" id="ARBA00004141"/>
    </source>
</evidence>
<evidence type="ECO:0000256" key="5">
    <source>
        <dbReference type="ARBA" id="ARBA00023065"/>
    </source>
</evidence>
<evidence type="ECO:0000256" key="8">
    <source>
        <dbReference type="SAM" id="MobiDB-lite"/>
    </source>
</evidence>
<evidence type="ECO:0000256" key="9">
    <source>
        <dbReference type="SAM" id="Phobius"/>
    </source>
</evidence>
<feature type="transmembrane region" description="Helical" evidence="9">
    <location>
        <begin position="419"/>
        <end position="436"/>
    </location>
</feature>
<feature type="domain" description="Potassium channel" evidence="10">
    <location>
        <begin position="369"/>
        <end position="443"/>
    </location>
</feature>
<feature type="region of interest" description="Disordered" evidence="8">
    <location>
        <begin position="818"/>
        <end position="837"/>
    </location>
</feature>
<sequence length="985" mass="109960">MNDPGLDEPAQQAAEDVEKNVFKTDKKKSEAEEQKYLDPRQEFRYCTNAIVSDEIQSLVVRINSVSTDCWYFWSYCKRNDEGHGSKVEDPKWLVAVNSISLIFALVANMALLLNMTRRLSFAIAQPITIVGWLLSASLLIVLVAVASTNVFRIQPMTEHALSQAFYYGIIAAGIYFIIASMMILNVYGAYRGHYPKEFRLTPSQRTLMLQTISFMVYLLLGALVFSKVEGWNYLDAVYWADFTLLTVGVGGEFVPKTHVGRSLFFFYAIGGVVMLGLVVGSVRSLVLDRGKEKMSARFMEVKRREVLASIDNENRTIQLSPWKKIKYSENGLNEAQRRKQEFRIMRRIQKKAERRRRYTALAMSSAAAFLLWFLGALVFKHSEKPQGWSYFLSLYFAYTSLLTIGYGDISPTSNSGKSFFVFWSLVAVPTLTIFIGDMGQTVIKAFRDVTIWVGSITVLPGEQGIGGNLKLGFQRLKLLKGVSQDDKSEDEETETGVPKSTVQDRLARHIEEGELAEAEMASEHGDDVERDIHFYHYILAKELRHVLRDVDASPPKQYTYQEWSYYLRLIGQNEDDPSGHRKPKIHSQQSSHGSDLGIANEGGGDAWSWLGVRSPLMGTIPTHQHSVPVMNVKGLPTITLAPPAVLISSRSLNVRSFAVIPLVISLLTATVTAIYVWKLWQREDKFYVEDSWSEDEEGRKKNQHGATVAVEGPDILVHEGRPDTPKSLIAARQGTWSPRLKVGPEVAQRRLITPESLGPTPTREALVDPEVAEAGPTRRQVLSPSAREALARRGISSPFTMRANMPYNIKDSAWAAERNQEQGVRHNPAQDSAPKLSPNSILLRPQALLSIPQNESTVPMTDEVASYQSIDNWEHSSIGALGPSHGTDDAGATPPTLPQSHEDSTYDGRSPRLSAVKYGVAGRPAQSAKSKPETEKTECTVATSSMVRQSGIDWDDDEDSLVSSSFTKYSSGIGRISYRDRFADY</sequence>